<dbReference type="PANTHER" id="PTHR11803:SF39">
    <property type="entry name" value="2-IMINOBUTANOATE_2-IMINOPROPANOATE DEAMINASE"/>
    <property type="match status" value="1"/>
</dbReference>
<keyword evidence="2" id="KW-0614">Plasmid</keyword>
<dbReference type="RefSeq" id="WP_243263479.1">
    <property type="nucleotide sequence ID" value="NZ_CP085145.1"/>
</dbReference>
<dbReference type="PROSITE" id="PS01094">
    <property type="entry name" value="UPF0076"/>
    <property type="match status" value="1"/>
</dbReference>
<dbReference type="InterPro" id="IPR035959">
    <property type="entry name" value="RutC-like_sf"/>
</dbReference>
<organism evidence="2 3">
    <name type="scientific">Sulfitobacter dubius</name>
    <dbReference type="NCBI Taxonomy" id="218673"/>
    <lineage>
        <taxon>Bacteria</taxon>
        <taxon>Pseudomonadati</taxon>
        <taxon>Pseudomonadota</taxon>
        <taxon>Alphaproteobacteria</taxon>
        <taxon>Rhodobacterales</taxon>
        <taxon>Roseobacteraceae</taxon>
        <taxon>Sulfitobacter</taxon>
    </lineage>
</organism>
<comment type="similarity">
    <text evidence="1">Belongs to the RutC family.</text>
</comment>
<reference evidence="3" key="1">
    <citation type="journal article" date="2022" name="Microorganisms">
        <title>Beyond the ABCs#Discovery of Three New Plasmid Types in Rhodobacterales (RepQ, RepY, RepW).</title>
        <authorList>
            <person name="Freese H.M."/>
            <person name="Ringel V."/>
            <person name="Overmann J."/>
            <person name="Petersen J."/>
        </authorList>
    </citation>
    <scope>NUCLEOTIDE SEQUENCE [LARGE SCALE GENOMIC DNA]</scope>
    <source>
        <strain evidence="3">DSM 109990</strain>
        <plasmid evidence="3">pDSM109990_a</plasmid>
    </source>
</reference>
<dbReference type="CDD" id="cd00448">
    <property type="entry name" value="YjgF_YER057c_UK114_family"/>
    <property type="match status" value="1"/>
</dbReference>
<dbReference type="InterPro" id="IPR006175">
    <property type="entry name" value="YjgF/YER057c/UK114"/>
</dbReference>
<evidence type="ECO:0000256" key="1">
    <source>
        <dbReference type="ARBA" id="ARBA00010552"/>
    </source>
</evidence>
<proteinExistence type="inferred from homology"/>
<dbReference type="NCBIfam" id="TIGR00004">
    <property type="entry name" value="Rid family detoxifying hydrolase"/>
    <property type="match status" value="1"/>
</dbReference>
<dbReference type="EC" id="3.5.99.10" evidence="2"/>
<sequence length="138" mass="14771">MDLEIKTVSGQGVAPAVGPYSHAAVYGDLVFVSGNVALDVNGTLRKGSAAQEARHALTNLRKVLRSAGCDLSDVIKTTIFITDMADYSEVNAVYQEEFESHAPARSCVGVAELPLGARVEIEAIARHRAVQDRTKEDT</sequence>
<name>A0ABY3ZQI8_9RHOB</name>
<evidence type="ECO:0000313" key="2">
    <source>
        <dbReference type="EMBL" id="UOA16507.1"/>
    </source>
</evidence>
<dbReference type="Proteomes" id="UP000831019">
    <property type="component" value="Plasmid pDSM109990_a"/>
</dbReference>
<dbReference type="SUPFAM" id="SSF55298">
    <property type="entry name" value="YjgF-like"/>
    <property type="match status" value="1"/>
</dbReference>
<dbReference type="Pfam" id="PF01042">
    <property type="entry name" value="Ribonuc_L-PSP"/>
    <property type="match status" value="1"/>
</dbReference>
<dbReference type="InterPro" id="IPR006056">
    <property type="entry name" value="RidA"/>
</dbReference>
<keyword evidence="2" id="KW-0378">Hydrolase</keyword>
<dbReference type="InterPro" id="IPR019897">
    <property type="entry name" value="RidA_CS"/>
</dbReference>
<gene>
    <name evidence="2" type="primary">yabJ_2</name>
    <name evidence="2" type="ORF">DSM109990_03389</name>
</gene>
<dbReference type="GO" id="GO:0120241">
    <property type="term" value="F:2-iminobutanoate/2-iminopropanoate deaminase"/>
    <property type="evidence" value="ECO:0007669"/>
    <property type="project" value="UniProtKB-EC"/>
</dbReference>
<evidence type="ECO:0000313" key="3">
    <source>
        <dbReference type="Proteomes" id="UP000831019"/>
    </source>
</evidence>
<accession>A0ABY3ZQI8</accession>
<dbReference type="Gene3D" id="3.30.1330.40">
    <property type="entry name" value="RutC-like"/>
    <property type="match status" value="1"/>
</dbReference>
<keyword evidence="3" id="KW-1185">Reference proteome</keyword>
<dbReference type="PANTHER" id="PTHR11803">
    <property type="entry name" value="2-IMINOBUTANOATE/2-IMINOPROPANOATE DEAMINASE RIDA"/>
    <property type="match status" value="1"/>
</dbReference>
<geneLocation type="plasmid" evidence="2 3">
    <name>pDSM109990_a</name>
</geneLocation>
<dbReference type="EMBL" id="CP085145">
    <property type="protein sequence ID" value="UOA16507.1"/>
    <property type="molecule type" value="Genomic_DNA"/>
</dbReference>
<protein>
    <submittedName>
        <fullName evidence="2">2-iminobutanoate/2-iminopropanoate deaminase</fullName>
        <ecNumber evidence="2">3.5.99.10</ecNumber>
    </submittedName>
</protein>